<dbReference type="InterPro" id="IPR002575">
    <property type="entry name" value="Aminoglycoside_PTrfase"/>
</dbReference>
<organism evidence="2 3">
    <name type="scientific">Agrococcus casei LMG 22410</name>
    <dbReference type="NCBI Taxonomy" id="1255656"/>
    <lineage>
        <taxon>Bacteria</taxon>
        <taxon>Bacillati</taxon>
        <taxon>Actinomycetota</taxon>
        <taxon>Actinomycetes</taxon>
        <taxon>Micrococcales</taxon>
        <taxon>Microbacteriaceae</taxon>
        <taxon>Agrococcus</taxon>
    </lineage>
</organism>
<name>A0A1R4FR44_9MICO</name>
<dbReference type="SUPFAM" id="SSF56112">
    <property type="entry name" value="Protein kinase-like (PK-like)"/>
    <property type="match status" value="1"/>
</dbReference>
<dbReference type="InterPro" id="IPR011009">
    <property type="entry name" value="Kinase-like_dom_sf"/>
</dbReference>
<evidence type="ECO:0000313" key="2">
    <source>
        <dbReference type="EMBL" id="SJM58395.1"/>
    </source>
</evidence>
<feature type="domain" description="Aminoglycoside phosphotransferase" evidence="1">
    <location>
        <begin position="31"/>
        <end position="254"/>
    </location>
</feature>
<dbReference type="AlphaFoldDB" id="A0A1R4FR44"/>
<reference evidence="2 3" key="1">
    <citation type="submission" date="2017-02" db="EMBL/GenBank/DDBJ databases">
        <authorList>
            <person name="Peterson S.W."/>
        </authorList>
    </citation>
    <scope>NUCLEOTIDE SEQUENCE [LARGE SCALE GENOMIC DNA]</scope>
    <source>
        <strain evidence="2 3">LMG 22410</strain>
    </source>
</reference>
<dbReference type="EMBL" id="FUHU01000026">
    <property type="protein sequence ID" value="SJM58395.1"/>
    <property type="molecule type" value="Genomic_DNA"/>
</dbReference>
<evidence type="ECO:0000259" key="1">
    <source>
        <dbReference type="Pfam" id="PF01636"/>
    </source>
</evidence>
<gene>
    <name evidence="2" type="ORF">CZ674_06085</name>
</gene>
<accession>A0A1R4FR44</accession>
<proteinExistence type="predicted"/>
<dbReference type="Proteomes" id="UP000195787">
    <property type="component" value="Unassembled WGS sequence"/>
</dbReference>
<dbReference type="Pfam" id="PF01636">
    <property type="entry name" value="APH"/>
    <property type="match status" value="1"/>
</dbReference>
<evidence type="ECO:0000313" key="3">
    <source>
        <dbReference type="Proteomes" id="UP000195787"/>
    </source>
</evidence>
<dbReference type="Gene3D" id="3.90.1200.10">
    <property type="match status" value="1"/>
</dbReference>
<keyword evidence="3" id="KW-1185">Reference proteome</keyword>
<sequence>MHEQLQQAFGLAAVDSESLTPWATVLRARAADGAEAVVKVTATKPERAAAMAAWTTALAELGVPVVAPLALAADNPQRIGDDWWVVYPFIEGRPYEGGADDARAAGDLLGRIHAAPVPDAVLRAMRQYEFTDADFDDSHDDLVTLQEELPKHLSDDAAPLLAGVQQLLDRWWNTALPALKAADSDEPLPRAALSSDYRSTNIVFADDGRLVLVDPDNGGVEPRLFELAMALVLFHREAATAPGRMFSDAEWRAFCEGYSAHVTLTDRERELWPHAVDHMLWEEGTWAIEDTDADGWANPRERGYLADLAVVTPERYPLP</sequence>
<protein>
    <recommendedName>
        <fullName evidence="1">Aminoglycoside phosphotransferase domain-containing protein</fullName>
    </recommendedName>
</protein>